<evidence type="ECO:0000313" key="1">
    <source>
        <dbReference type="EMBL" id="SFH69996.1"/>
    </source>
</evidence>
<dbReference type="Gene3D" id="3.90.70.10">
    <property type="entry name" value="Cysteine proteinases"/>
    <property type="match status" value="1"/>
</dbReference>
<dbReference type="Pfam" id="PF13365">
    <property type="entry name" value="Trypsin_2"/>
    <property type="match status" value="1"/>
</dbReference>
<dbReference type="AlphaFoldDB" id="A0A1I3C6N6"/>
<dbReference type="SUPFAM" id="SSF54001">
    <property type="entry name" value="Cysteine proteinases"/>
    <property type="match status" value="1"/>
</dbReference>
<reference evidence="1 2" key="1">
    <citation type="submission" date="2016-10" db="EMBL/GenBank/DDBJ databases">
        <authorList>
            <person name="de Groot N.N."/>
        </authorList>
    </citation>
    <scope>NUCLEOTIDE SEQUENCE [LARGE SCALE GENOMIC DNA]</scope>
    <source>
        <strain evidence="1 2">DSM 8537</strain>
    </source>
</reference>
<dbReference type="InterPro" id="IPR043504">
    <property type="entry name" value="Peptidase_S1_PA_chymotrypsin"/>
</dbReference>
<evidence type="ECO:0000313" key="2">
    <source>
        <dbReference type="Proteomes" id="UP000183635"/>
    </source>
</evidence>
<protein>
    <submittedName>
        <fullName evidence="1">Trypsin-like peptidase domain</fullName>
    </submittedName>
</protein>
<sequence length="843" mass="90501">MDYRLAAARRLMTVDAENPRARSIVSDQRPVFRFPDLTGADPALQGLAAAAGNRIGRLEVEAAPSRFLPLATAWPCAPAEGAPDTRRFVTAGHVLEVFLAERSLLSAADLSHRLMRNGRVVMPDGRILDIARWICAAPLDVAIFDVIPDGRPCPGFVPDIRGLPSTDVRVAPLGYPLQAGVRLFGPDQPGYVGRLFCGKGGIRPGSRRGYFLHDASTLPGYSGAPVFDLGTGRVLGVHVWGVAEAQDWNDAVWLSTLLRIPWLAAILAGQSDAAKPDAPTLPWMGGAPPEAAESLNPYLSSPGPEAGILRDRPDARDRLYQPGFAMPQERILPAPGMVVGDQLDEGSCAGFAVAAAVEHQLARREGYVPPTPAGSFTASVRMLDRMARRHDEWLDDDQDGTSLRAVIKGFYHNGACSSALCGYRPRQPDFFLTRRIAQDARQLTLGNYARIAHSVNDMRLAVQEAGAVLVTARVHPGWRAPPGGVIAYDPLSPAAGDALHAFVVDGYTDQGFVIQNSRGPGWGGFADLPGHALWSFEDWNDNCLDAWVIRLAPRSEPAFAVSVRSEADLATPRRIGLLGHMLHAERGGLVEDGTLGLGARGVAETAAYLAGDAARGRYDRLVLLFHEPLLDAEQIARLALPLTARLKARRAYPFHVVYGLDEMLACRLRLAHDIAEAASRYLREGDSRDVALKRLLGPSIRAQVEGYRRGARLAARGTLRDALSVLPLFAGPAADQPGLPLAMVSVGLGAVSALALAEAAPEFRGLPHLAIAAPLPVRRARAWTLAEAARDETDLPGWRGSWGDLVAVAHGRSIRSRRGAVAATVQELLARPDCASRILAELG</sequence>
<dbReference type="InterPro" id="IPR009003">
    <property type="entry name" value="Peptidase_S1_PA"/>
</dbReference>
<dbReference type="EMBL" id="FOPU01000028">
    <property type="protein sequence ID" value="SFH69996.1"/>
    <property type="molecule type" value="Genomic_DNA"/>
</dbReference>
<dbReference type="CDD" id="cd02619">
    <property type="entry name" value="Peptidase_C1"/>
    <property type="match status" value="1"/>
</dbReference>
<dbReference type="SUPFAM" id="SSF50494">
    <property type="entry name" value="Trypsin-like serine proteases"/>
    <property type="match status" value="1"/>
</dbReference>
<dbReference type="RefSeq" id="WP_074969219.1">
    <property type="nucleotide sequence ID" value="NZ_CBCRYP010000029.1"/>
</dbReference>
<name>A0A1I3C6N6_9RHOB</name>
<dbReference type="Proteomes" id="UP000183635">
    <property type="component" value="Unassembled WGS sequence"/>
</dbReference>
<dbReference type="STRING" id="34004.SAMN04488021_12821"/>
<gene>
    <name evidence="1" type="ORF">SAMN04488021_12821</name>
</gene>
<proteinExistence type="predicted"/>
<accession>A0A1I3C6N6</accession>
<keyword evidence="2" id="KW-1185">Reference proteome</keyword>
<dbReference type="InterPro" id="IPR038765">
    <property type="entry name" value="Papain-like_cys_pep_sf"/>
</dbReference>
<dbReference type="Gene3D" id="2.40.10.10">
    <property type="entry name" value="Trypsin-like serine proteases"/>
    <property type="match status" value="1"/>
</dbReference>
<organism evidence="1 2">
    <name type="scientific">Paracoccus aminovorans</name>
    <dbReference type="NCBI Taxonomy" id="34004"/>
    <lineage>
        <taxon>Bacteria</taxon>
        <taxon>Pseudomonadati</taxon>
        <taxon>Pseudomonadota</taxon>
        <taxon>Alphaproteobacteria</taxon>
        <taxon>Rhodobacterales</taxon>
        <taxon>Paracoccaceae</taxon>
        <taxon>Paracoccus</taxon>
    </lineage>
</organism>